<dbReference type="Pfam" id="PF02518">
    <property type="entry name" value="HATPase_c"/>
    <property type="match status" value="1"/>
</dbReference>
<dbReference type="SUPFAM" id="SSF55874">
    <property type="entry name" value="ATPase domain of HSP90 chaperone/DNA topoisomerase II/histidine kinase"/>
    <property type="match status" value="1"/>
</dbReference>
<dbReference type="SMART" id="SM00388">
    <property type="entry name" value="HisKA"/>
    <property type="match status" value="1"/>
</dbReference>
<dbReference type="CDD" id="cd00082">
    <property type="entry name" value="HisKA"/>
    <property type="match status" value="1"/>
</dbReference>
<dbReference type="RefSeq" id="WP_135076194.1">
    <property type="nucleotide sequence ID" value="NZ_SPSB01000004.1"/>
</dbReference>
<dbReference type="SUPFAM" id="SSF47384">
    <property type="entry name" value="Homodimeric domain of signal transducing histidine kinase"/>
    <property type="match status" value="1"/>
</dbReference>
<evidence type="ECO:0000259" key="5">
    <source>
        <dbReference type="PROSITE" id="PS50109"/>
    </source>
</evidence>
<evidence type="ECO:0000256" key="2">
    <source>
        <dbReference type="ARBA" id="ARBA00012438"/>
    </source>
</evidence>
<reference evidence="6 7" key="1">
    <citation type="submission" date="2019-03" db="EMBL/GenBank/DDBJ databases">
        <title>Algoriphagus sp. nov, a new strain isolated from root system soil of mangrove plant Kandelia.</title>
        <authorList>
            <person name="Yin Q."/>
            <person name="Wang K."/>
            <person name="Song Z."/>
        </authorList>
    </citation>
    <scope>NUCLEOTIDE SEQUENCE [LARGE SCALE GENOMIC DNA]</scope>
    <source>
        <strain evidence="6 7">XY-J91</strain>
    </source>
</reference>
<dbReference type="Gene3D" id="1.10.287.130">
    <property type="match status" value="1"/>
</dbReference>
<protein>
    <recommendedName>
        <fullName evidence="2">histidine kinase</fullName>
        <ecNumber evidence="2">2.7.13.3</ecNumber>
    </recommendedName>
</protein>
<feature type="coiled-coil region" evidence="4">
    <location>
        <begin position="55"/>
        <end position="99"/>
    </location>
</feature>
<dbReference type="SMART" id="SM00387">
    <property type="entry name" value="HATPase_c"/>
    <property type="match status" value="1"/>
</dbReference>
<name>A0A4Y9QLR3_9BACT</name>
<dbReference type="InterPro" id="IPR036890">
    <property type="entry name" value="HATPase_C_sf"/>
</dbReference>
<keyword evidence="7" id="KW-1185">Reference proteome</keyword>
<dbReference type="InterPro" id="IPR036097">
    <property type="entry name" value="HisK_dim/P_sf"/>
</dbReference>
<sequence length="357" mass="40101">MNVHLQNILDNLQQIEQLSDEQKAAITKAVKDADKEITILEFKLDRTEKVKRTTSVLLEETIEELELKRKDIEEANSALQKSLEDLKAAQDQLVQQEKLASLGQLTAGIAHEIKNPLNFVNNFSELNKELIDEVFEELENMPPSDSKEEIISILEDVKSNLSKVLEHGSRADRIVKSMLQHSRSGDNQKSAQEVNPLIREFVNLSYHGMRAGKNPIQVNLQLDLMEDVGEADLIVEDFSRVILNICNNAFDSMREKLNSQSQNEDNDYEPTLRAHSSLKNGKILIEIKDNGTGIPDTIREKILQPFFTTKKGTEGTGLGLSITHDIIKAHGGELQIESKEGEGALFKILIPQKSNES</sequence>
<dbReference type="Gene3D" id="3.30.565.10">
    <property type="entry name" value="Histidine kinase-like ATPase, C-terminal domain"/>
    <property type="match status" value="1"/>
</dbReference>
<dbReference type="InterPro" id="IPR003594">
    <property type="entry name" value="HATPase_dom"/>
</dbReference>
<dbReference type="AlphaFoldDB" id="A0A4Y9QLR3"/>
<comment type="catalytic activity">
    <reaction evidence="1">
        <text>ATP + protein L-histidine = ADP + protein N-phospho-L-histidine.</text>
        <dbReference type="EC" id="2.7.13.3"/>
    </reaction>
</comment>
<feature type="domain" description="Histidine kinase" evidence="5">
    <location>
        <begin position="108"/>
        <end position="354"/>
    </location>
</feature>
<dbReference type="OrthoDB" id="9806995at2"/>
<dbReference type="Pfam" id="PF00512">
    <property type="entry name" value="HisKA"/>
    <property type="match status" value="1"/>
</dbReference>
<dbReference type="Proteomes" id="UP000297647">
    <property type="component" value="Unassembled WGS sequence"/>
</dbReference>
<dbReference type="GO" id="GO:0000155">
    <property type="term" value="F:phosphorelay sensor kinase activity"/>
    <property type="evidence" value="ECO:0007669"/>
    <property type="project" value="InterPro"/>
</dbReference>
<evidence type="ECO:0000256" key="3">
    <source>
        <dbReference type="ARBA" id="ARBA00022553"/>
    </source>
</evidence>
<gene>
    <name evidence="6" type="ORF">E4S40_15470</name>
</gene>
<dbReference type="PANTHER" id="PTHR43065">
    <property type="entry name" value="SENSOR HISTIDINE KINASE"/>
    <property type="match status" value="1"/>
</dbReference>
<comment type="caution">
    <text evidence="6">The sequence shown here is derived from an EMBL/GenBank/DDBJ whole genome shotgun (WGS) entry which is preliminary data.</text>
</comment>
<keyword evidence="4" id="KW-0175">Coiled coil</keyword>
<keyword evidence="3" id="KW-0597">Phosphoprotein</keyword>
<dbReference type="InterPro" id="IPR003661">
    <property type="entry name" value="HisK_dim/P_dom"/>
</dbReference>
<evidence type="ECO:0000313" key="6">
    <source>
        <dbReference type="EMBL" id="TFV93641.1"/>
    </source>
</evidence>
<dbReference type="EC" id="2.7.13.3" evidence="2"/>
<dbReference type="InterPro" id="IPR004358">
    <property type="entry name" value="Sig_transdc_His_kin-like_C"/>
</dbReference>
<dbReference type="InterPro" id="IPR005467">
    <property type="entry name" value="His_kinase_dom"/>
</dbReference>
<evidence type="ECO:0000256" key="1">
    <source>
        <dbReference type="ARBA" id="ARBA00000085"/>
    </source>
</evidence>
<dbReference type="EMBL" id="SPSB01000004">
    <property type="protein sequence ID" value="TFV93641.1"/>
    <property type="molecule type" value="Genomic_DNA"/>
</dbReference>
<accession>A0A4Y9QLR3</accession>
<organism evidence="6 7">
    <name type="scientific">Algoriphagus kandeliae</name>
    <dbReference type="NCBI Taxonomy" id="2562278"/>
    <lineage>
        <taxon>Bacteria</taxon>
        <taxon>Pseudomonadati</taxon>
        <taxon>Bacteroidota</taxon>
        <taxon>Cytophagia</taxon>
        <taxon>Cytophagales</taxon>
        <taxon>Cyclobacteriaceae</taxon>
        <taxon>Algoriphagus</taxon>
    </lineage>
</organism>
<dbReference type="PANTHER" id="PTHR43065:SF42">
    <property type="entry name" value="TWO-COMPONENT SENSOR PPRA"/>
    <property type="match status" value="1"/>
</dbReference>
<proteinExistence type="predicted"/>
<evidence type="ECO:0000313" key="7">
    <source>
        <dbReference type="Proteomes" id="UP000297647"/>
    </source>
</evidence>
<dbReference type="PROSITE" id="PS50109">
    <property type="entry name" value="HIS_KIN"/>
    <property type="match status" value="1"/>
</dbReference>
<evidence type="ECO:0000256" key="4">
    <source>
        <dbReference type="SAM" id="Coils"/>
    </source>
</evidence>
<dbReference type="PRINTS" id="PR00344">
    <property type="entry name" value="BCTRLSENSOR"/>
</dbReference>